<keyword evidence="3" id="KW-0677">Repeat</keyword>
<dbReference type="AlphaFoldDB" id="A0A8S1E587"/>
<dbReference type="GO" id="GO:0051015">
    <property type="term" value="F:actin filament binding"/>
    <property type="evidence" value="ECO:0007669"/>
    <property type="project" value="InterPro"/>
</dbReference>
<feature type="domain" description="Gelsolin-like" evidence="5">
    <location>
        <begin position="374"/>
        <end position="447"/>
    </location>
</feature>
<evidence type="ECO:0000259" key="5">
    <source>
        <dbReference type="Pfam" id="PF00626"/>
    </source>
</evidence>
<name>A0A8S1E587_9PELO</name>
<dbReference type="InterPro" id="IPR007123">
    <property type="entry name" value="Gelsolin-like_dom"/>
</dbReference>
<gene>
    <name evidence="6" type="ORF">CBOVIS_LOCUS151</name>
</gene>
<evidence type="ECO:0000313" key="6">
    <source>
        <dbReference type="EMBL" id="CAB3396625.1"/>
    </source>
</evidence>
<dbReference type="GO" id="GO:0051016">
    <property type="term" value="P:barbed-end actin filament capping"/>
    <property type="evidence" value="ECO:0007669"/>
    <property type="project" value="TreeGrafter"/>
</dbReference>
<organism evidence="6 7">
    <name type="scientific">Caenorhabditis bovis</name>
    <dbReference type="NCBI Taxonomy" id="2654633"/>
    <lineage>
        <taxon>Eukaryota</taxon>
        <taxon>Metazoa</taxon>
        <taxon>Ecdysozoa</taxon>
        <taxon>Nematoda</taxon>
        <taxon>Chromadorea</taxon>
        <taxon>Rhabditida</taxon>
        <taxon>Rhabditina</taxon>
        <taxon>Rhabditomorpha</taxon>
        <taxon>Rhabditoidea</taxon>
        <taxon>Rhabditidae</taxon>
        <taxon>Peloderinae</taxon>
        <taxon>Caenorhabditis</taxon>
    </lineage>
</organism>
<dbReference type="CDD" id="cd11291">
    <property type="entry name" value="gelsolin_S6_like"/>
    <property type="match status" value="1"/>
</dbReference>
<feature type="domain" description="Gelsolin-like" evidence="5">
    <location>
        <begin position="269"/>
        <end position="341"/>
    </location>
</feature>
<comment type="caution">
    <text evidence="6">The sequence shown here is derived from an EMBL/GenBank/DDBJ whole genome shotgun (WGS) entry which is preliminary data.</text>
</comment>
<dbReference type="PRINTS" id="PR00597">
    <property type="entry name" value="GELSOLIN"/>
</dbReference>
<evidence type="ECO:0000313" key="7">
    <source>
        <dbReference type="Proteomes" id="UP000494206"/>
    </source>
</evidence>
<dbReference type="InterPro" id="IPR007122">
    <property type="entry name" value="Villin/Gelsolin"/>
</dbReference>
<dbReference type="GO" id="GO:0005546">
    <property type="term" value="F:phosphatidylinositol-4,5-bisphosphate binding"/>
    <property type="evidence" value="ECO:0007669"/>
    <property type="project" value="TreeGrafter"/>
</dbReference>
<accession>A0A8S1E587</accession>
<feature type="domain" description="Gelsolin-like" evidence="5">
    <location>
        <begin position="27"/>
        <end position="105"/>
    </location>
</feature>
<dbReference type="OrthoDB" id="6375767at2759"/>
<dbReference type="GO" id="GO:0005737">
    <property type="term" value="C:cytoplasm"/>
    <property type="evidence" value="ECO:0007669"/>
    <property type="project" value="TreeGrafter"/>
</dbReference>
<proteinExistence type="inferred from homology"/>
<evidence type="ECO:0000256" key="3">
    <source>
        <dbReference type="ARBA" id="ARBA00022737"/>
    </source>
</evidence>
<dbReference type="CDD" id="cd11289">
    <property type="entry name" value="gelsolin_S2_like"/>
    <property type="match status" value="1"/>
</dbReference>
<dbReference type="SMART" id="SM00262">
    <property type="entry name" value="GEL"/>
    <property type="match status" value="4"/>
</dbReference>
<dbReference type="Pfam" id="PF00626">
    <property type="entry name" value="Gelsolin"/>
    <property type="match status" value="4"/>
</dbReference>
<keyword evidence="7" id="KW-1185">Reference proteome</keyword>
<keyword evidence="2" id="KW-0117">Actin capping</keyword>
<dbReference type="CDD" id="cd11290">
    <property type="entry name" value="gelsolin_S1_like"/>
    <property type="match status" value="1"/>
</dbReference>
<evidence type="ECO:0000256" key="1">
    <source>
        <dbReference type="ARBA" id="ARBA00008418"/>
    </source>
</evidence>
<dbReference type="CDD" id="cd11292">
    <property type="entry name" value="gelsolin_S3_like"/>
    <property type="match status" value="1"/>
</dbReference>
<feature type="domain" description="Gelsolin-like" evidence="5">
    <location>
        <begin position="147"/>
        <end position="202"/>
    </location>
</feature>
<reference evidence="6 7" key="1">
    <citation type="submission" date="2020-04" db="EMBL/GenBank/DDBJ databases">
        <authorList>
            <person name="Laetsch R D."/>
            <person name="Stevens L."/>
            <person name="Kumar S."/>
            <person name="Blaxter L. M."/>
        </authorList>
    </citation>
    <scope>NUCLEOTIDE SEQUENCE [LARGE SCALE GENOMIC DNA]</scope>
</reference>
<protein>
    <recommendedName>
        <fullName evidence="5">Gelsolin-like domain-containing protein</fullName>
    </recommendedName>
</protein>
<dbReference type="FunFam" id="3.40.20.10:FF:000005">
    <property type="entry name" value="Gelsolin"/>
    <property type="match status" value="1"/>
</dbReference>
<dbReference type="EMBL" id="CADEPM010000001">
    <property type="protein sequence ID" value="CAB3396625.1"/>
    <property type="molecule type" value="Genomic_DNA"/>
</dbReference>
<dbReference type="GO" id="GO:0051014">
    <property type="term" value="P:actin filament severing"/>
    <property type="evidence" value="ECO:0007669"/>
    <property type="project" value="TreeGrafter"/>
</dbReference>
<dbReference type="InterPro" id="IPR029006">
    <property type="entry name" value="ADF-H/Gelsolin-like_dom_sf"/>
</dbReference>
<dbReference type="SUPFAM" id="SSF55753">
    <property type="entry name" value="Actin depolymerizing proteins"/>
    <property type="match status" value="4"/>
</dbReference>
<comment type="similarity">
    <text evidence="1">Belongs to the villin/gelsolin family.</text>
</comment>
<dbReference type="PANTHER" id="PTHR11977:SF123">
    <property type="entry name" value="GELSOLIN"/>
    <property type="match status" value="1"/>
</dbReference>
<evidence type="ECO:0000256" key="4">
    <source>
        <dbReference type="ARBA" id="ARBA00023203"/>
    </source>
</evidence>
<dbReference type="GO" id="GO:0008154">
    <property type="term" value="P:actin polymerization or depolymerization"/>
    <property type="evidence" value="ECO:0007669"/>
    <property type="project" value="TreeGrafter"/>
</dbReference>
<dbReference type="Proteomes" id="UP000494206">
    <property type="component" value="Unassembled WGS sequence"/>
</dbReference>
<keyword evidence="4" id="KW-0009">Actin-binding</keyword>
<dbReference type="GO" id="GO:0015629">
    <property type="term" value="C:actin cytoskeleton"/>
    <property type="evidence" value="ECO:0007669"/>
    <property type="project" value="TreeGrafter"/>
</dbReference>
<evidence type="ECO:0000256" key="2">
    <source>
        <dbReference type="ARBA" id="ARBA00022467"/>
    </source>
</evidence>
<dbReference type="Gene3D" id="3.40.20.10">
    <property type="entry name" value="Severin"/>
    <property type="match status" value="4"/>
</dbReference>
<sequence>MPIQTNDPALKDIGKKDGLTVWRINKFELEKVPETDYGIFYTGDTYIALNQKYEGCWDVHFWIGKNASTDEIGVAAIKTVEIDDSLGGIPTQHREIQDHESPLFLSYFPDGIRYASGGYESGYHHVEDSFKNFKPRLYHCKGKRNIRCTEVEVSVKSLNRGDVFILDLGKDIYVWLPPDSGRLERIKGMARAKNIADVERQAHSNVHILDDVEWDNDPVFWSYFGGVEALKQVGSGKEDDDNYWKRLTEQITLWKVSDASGTMKVTMVAQGLDLKRELLDSNDAFILDALNGGVFVWIGKNCTLEERSKALIWGENYLRQHHLPRWTQVTRVLESAESTQFTQWFRDWVDEKQKKSFEPLLFQVSDESGMLHVEEIVNFTQEDLDGDDVMILDALNLIYVWVGANANTNEKKEALNTAKKYLEKGKLPRHAKTSIETIYQGQEPPTFKKFFPKWDDNLFKNETRSVANMRRLLFN</sequence>
<dbReference type="PANTHER" id="PTHR11977">
    <property type="entry name" value="VILLIN"/>
    <property type="match status" value="1"/>
</dbReference>